<accession>A0AAD8BMV7</accession>
<dbReference type="Proteomes" id="UP001233172">
    <property type="component" value="Unassembled WGS sequence"/>
</dbReference>
<protein>
    <submittedName>
        <fullName evidence="2">Uncharacterized protein</fullName>
    </submittedName>
</protein>
<keyword evidence="3" id="KW-1185">Reference proteome</keyword>
<feature type="non-terminal residue" evidence="2">
    <location>
        <position position="135"/>
    </location>
</feature>
<sequence length="135" mass="13998">MNQEDSSSLPTSATFKQEPDLIESSRQEMGDKSSPSVCAADRTVEEGNFVKSPEDLSYPSGPSVAKKARVAKEAARLIAASEGSSGEKNNSTSPGPAVSPPNFLTVPAVATTSPAASASGHVHTVIKSEPRDDIK</sequence>
<feature type="compositionally biased region" description="Polar residues" evidence="1">
    <location>
        <begin position="82"/>
        <end position="94"/>
    </location>
</feature>
<organism evidence="2 3">
    <name type="scientific">Biomphalaria pfeifferi</name>
    <name type="common">Bloodfluke planorb</name>
    <name type="synonym">Freshwater snail</name>
    <dbReference type="NCBI Taxonomy" id="112525"/>
    <lineage>
        <taxon>Eukaryota</taxon>
        <taxon>Metazoa</taxon>
        <taxon>Spiralia</taxon>
        <taxon>Lophotrochozoa</taxon>
        <taxon>Mollusca</taxon>
        <taxon>Gastropoda</taxon>
        <taxon>Heterobranchia</taxon>
        <taxon>Euthyneura</taxon>
        <taxon>Panpulmonata</taxon>
        <taxon>Hygrophila</taxon>
        <taxon>Lymnaeoidea</taxon>
        <taxon>Planorbidae</taxon>
        <taxon>Biomphalaria</taxon>
    </lineage>
</organism>
<evidence type="ECO:0000313" key="2">
    <source>
        <dbReference type="EMBL" id="KAK0056604.1"/>
    </source>
</evidence>
<comment type="caution">
    <text evidence="2">The sequence shown here is derived from an EMBL/GenBank/DDBJ whole genome shotgun (WGS) entry which is preliminary data.</text>
</comment>
<reference evidence="2" key="1">
    <citation type="journal article" date="2023" name="PLoS Negl. Trop. Dis.">
        <title>A genome sequence for Biomphalaria pfeifferi, the major vector snail for the human-infecting parasite Schistosoma mansoni.</title>
        <authorList>
            <person name="Bu L."/>
            <person name="Lu L."/>
            <person name="Laidemitt M.R."/>
            <person name="Zhang S.M."/>
            <person name="Mutuku M."/>
            <person name="Mkoji G."/>
            <person name="Steinauer M."/>
            <person name="Loker E.S."/>
        </authorList>
    </citation>
    <scope>NUCLEOTIDE SEQUENCE</scope>
    <source>
        <strain evidence="2">KasaAsao</strain>
    </source>
</reference>
<feature type="region of interest" description="Disordered" evidence="1">
    <location>
        <begin position="1"/>
        <end position="38"/>
    </location>
</feature>
<reference evidence="2" key="2">
    <citation type="submission" date="2023-04" db="EMBL/GenBank/DDBJ databases">
        <authorList>
            <person name="Bu L."/>
            <person name="Lu L."/>
            <person name="Laidemitt M.R."/>
            <person name="Zhang S.M."/>
            <person name="Mutuku M."/>
            <person name="Mkoji G."/>
            <person name="Steinauer M."/>
            <person name="Loker E.S."/>
        </authorList>
    </citation>
    <scope>NUCLEOTIDE SEQUENCE</scope>
    <source>
        <strain evidence="2">KasaAsao</strain>
        <tissue evidence="2">Whole Snail</tissue>
    </source>
</reference>
<feature type="compositionally biased region" description="Basic and acidic residues" evidence="1">
    <location>
        <begin position="17"/>
        <end position="31"/>
    </location>
</feature>
<dbReference type="EMBL" id="JASAOG010000060">
    <property type="protein sequence ID" value="KAK0056604.1"/>
    <property type="molecule type" value="Genomic_DNA"/>
</dbReference>
<evidence type="ECO:0000256" key="1">
    <source>
        <dbReference type="SAM" id="MobiDB-lite"/>
    </source>
</evidence>
<dbReference type="AlphaFoldDB" id="A0AAD8BMV7"/>
<feature type="compositionally biased region" description="Basic and acidic residues" evidence="1">
    <location>
        <begin position="126"/>
        <end position="135"/>
    </location>
</feature>
<gene>
    <name evidence="2" type="ORF">Bpfe_013822</name>
</gene>
<feature type="compositionally biased region" description="Low complexity" evidence="1">
    <location>
        <begin position="105"/>
        <end position="119"/>
    </location>
</feature>
<name>A0AAD8BMV7_BIOPF</name>
<evidence type="ECO:0000313" key="3">
    <source>
        <dbReference type="Proteomes" id="UP001233172"/>
    </source>
</evidence>
<feature type="compositionally biased region" description="Polar residues" evidence="1">
    <location>
        <begin position="1"/>
        <end position="15"/>
    </location>
</feature>
<feature type="region of interest" description="Disordered" evidence="1">
    <location>
        <begin position="79"/>
        <end position="135"/>
    </location>
</feature>
<proteinExistence type="predicted"/>